<protein>
    <submittedName>
        <fullName evidence="1">Uncharacterized protein</fullName>
    </submittedName>
</protein>
<name>A0A0B7BYQ0_9EUPU</name>
<organism evidence="1">
    <name type="scientific">Arion vulgaris</name>
    <dbReference type="NCBI Taxonomy" id="1028688"/>
    <lineage>
        <taxon>Eukaryota</taxon>
        <taxon>Metazoa</taxon>
        <taxon>Spiralia</taxon>
        <taxon>Lophotrochozoa</taxon>
        <taxon>Mollusca</taxon>
        <taxon>Gastropoda</taxon>
        <taxon>Heterobranchia</taxon>
        <taxon>Euthyneura</taxon>
        <taxon>Panpulmonata</taxon>
        <taxon>Eupulmonata</taxon>
        <taxon>Stylommatophora</taxon>
        <taxon>Helicina</taxon>
        <taxon>Arionoidea</taxon>
        <taxon>Arionidae</taxon>
        <taxon>Arion</taxon>
    </lineage>
</organism>
<sequence>IWKCARWIRDITTYARNREKKSGIHLSHIFKNTALLSSSSNSSSDSKLDTLRLNSETRRNNNYLSDSSTLCSQSNRLSSISIGGEQRRIAKFYD</sequence>
<accession>A0A0B7BYQ0</accession>
<proteinExistence type="predicted"/>
<feature type="non-terminal residue" evidence="1">
    <location>
        <position position="94"/>
    </location>
</feature>
<dbReference type="EMBL" id="HACG01050606">
    <property type="protein sequence ID" value="CEK97471.1"/>
    <property type="molecule type" value="Transcribed_RNA"/>
</dbReference>
<gene>
    <name evidence="1" type="primary">ORF215904</name>
</gene>
<dbReference type="AlphaFoldDB" id="A0A0B7BYQ0"/>
<reference evidence="1" key="1">
    <citation type="submission" date="2014-12" db="EMBL/GenBank/DDBJ databases">
        <title>Insight into the proteome of Arion vulgaris.</title>
        <authorList>
            <person name="Aradska J."/>
            <person name="Bulat T."/>
            <person name="Smidak R."/>
            <person name="Sarate P."/>
            <person name="Gangsoo J."/>
            <person name="Sialana F."/>
            <person name="Bilban M."/>
            <person name="Lubec G."/>
        </authorList>
    </citation>
    <scope>NUCLEOTIDE SEQUENCE</scope>
    <source>
        <tissue evidence="1">Skin</tissue>
    </source>
</reference>
<evidence type="ECO:0000313" key="1">
    <source>
        <dbReference type="EMBL" id="CEK97471.1"/>
    </source>
</evidence>
<feature type="non-terminal residue" evidence="1">
    <location>
        <position position="1"/>
    </location>
</feature>